<organism evidence="4 5">
    <name type="scientific">Lentzea tibetensis</name>
    <dbReference type="NCBI Taxonomy" id="2591470"/>
    <lineage>
        <taxon>Bacteria</taxon>
        <taxon>Bacillati</taxon>
        <taxon>Actinomycetota</taxon>
        <taxon>Actinomycetes</taxon>
        <taxon>Pseudonocardiales</taxon>
        <taxon>Pseudonocardiaceae</taxon>
        <taxon>Lentzea</taxon>
    </lineage>
</organism>
<comment type="caution">
    <text evidence="4">The sequence shown here is derived from an EMBL/GenBank/DDBJ whole genome shotgun (WGS) entry which is preliminary data.</text>
</comment>
<dbReference type="Pfam" id="PF00990">
    <property type="entry name" value="GGDEF"/>
    <property type="match status" value="2"/>
</dbReference>
<feature type="transmembrane region" description="Helical" evidence="2">
    <location>
        <begin position="135"/>
        <end position="157"/>
    </location>
</feature>
<dbReference type="InterPro" id="IPR000160">
    <property type="entry name" value="GGDEF_dom"/>
</dbReference>
<keyword evidence="2" id="KW-0472">Membrane</keyword>
<feature type="transmembrane region" description="Helical" evidence="2">
    <location>
        <begin position="99"/>
        <end position="123"/>
    </location>
</feature>
<dbReference type="SUPFAM" id="SSF55073">
    <property type="entry name" value="Nucleotide cyclase"/>
    <property type="match status" value="1"/>
</dbReference>
<dbReference type="NCBIfam" id="TIGR00254">
    <property type="entry name" value="GGDEF"/>
    <property type="match status" value="1"/>
</dbReference>
<feature type="transmembrane region" description="Helical" evidence="2">
    <location>
        <begin position="31"/>
        <end position="49"/>
    </location>
</feature>
<dbReference type="AlphaFoldDB" id="A0A563EU95"/>
<accession>A0A563EU95</accession>
<protein>
    <submittedName>
        <fullName evidence="4">GGDEF domain-containing protein</fullName>
    </submittedName>
</protein>
<dbReference type="InterPro" id="IPR043128">
    <property type="entry name" value="Rev_trsase/Diguanyl_cyclase"/>
</dbReference>
<dbReference type="EMBL" id="VOBR01000009">
    <property type="protein sequence ID" value="TWP51152.1"/>
    <property type="molecule type" value="Genomic_DNA"/>
</dbReference>
<feature type="transmembrane region" description="Helical" evidence="2">
    <location>
        <begin position="215"/>
        <end position="237"/>
    </location>
</feature>
<dbReference type="PANTHER" id="PTHR45138">
    <property type="entry name" value="REGULATORY COMPONENTS OF SENSORY TRANSDUCTION SYSTEM"/>
    <property type="match status" value="1"/>
</dbReference>
<dbReference type="OrthoDB" id="23692at2"/>
<evidence type="ECO:0000313" key="5">
    <source>
        <dbReference type="Proteomes" id="UP000316639"/>
    </source>
</evidence>
<evidence type="ECO:0000256" key="2">
    <source>
        <dbReference type="SAM" id="Phobius"/>
    </source>
</evidence>
<evidence type="ECO:0000313" key="4">
    <source>
        <dbReference type="EMBL" id="TWP51152.1"/>
    </source>
</evidence>
<dbReference type="InterPro" id="IPR050469">
    <property type="entry name" value="Diguanylate_Cyclase"/>
</dbReference>
<dbReference type="SMART" id="SM00267">
    <property type="entry name" value="GGDEF"/>
    <property type="match status" value="1"/>
</dbReference>
<dbReference type="PROSITE" id="PS50887">
    <property type="entry name" value="GGDEF"/>
    <property type="match status" value="1"/>
</dbReference>
<sequence>MSSSLTDGRRTSTTMWKRFGDWELWRLPRKAVAYLLTVELSLLVVLAVVLTNSPLPSKLDLLRAVGLSLAMVVHLVAVRRAEESRRDAAQGPHIMLTSVWTFAAVVALPATLTVAQILLLRLITLQIARRSPHRYVFTSVSMLISALAGAGVVWWATTWPHAHHDWYTDVTFFALIVLAGAVYGALQAVLVGFAMKLTLPERPFLSTLGSRADNLLDLITLAGGAIIGLLMVMHWAAPLLALLPMIAVNRMLDEARQRQEHMERLLREQRQAHQQLTQDAHTDFRTGLLNTNGLAEYANRVVERCMTDSQPVTILVIDLDFFKRINDTWGHPAGNAVLAEVGRILREKLRPGDVAARDGGEEFVVALADTGLAQGVAIAERIREAIGELAVLTTDKHRNVVTLYGRELTEVGEPDTRAISSSIGVAVIPDNGDSLAAAQHSADAALYKAKENGRNQVRVAGLDIPPRLLPAPRHDEITKPISTRTA</sequence>
<feature type="coiled-coil region" evidence="1">
    <location>
        <begin position="248"/>
        <end position="279"/>
    </location>
</feature>
<dbReference type="GO" id="GO:0043709">
    <property type="term" value="P:cell adhesion involved in single-species biofilm formation"/>
    <property type="evidence" value="ECO:0007669"/>
    <property type="project" value="TreeGrafter"/>
</dbReference>
<dbReference type="Proteomes" id="UP000316639">
    <property type="component" value="Unassembled WGS sequence"/>
</dbReference>
<dbReference type="GO" id="GO:1902201">
    <property type="term" value="P:negative regulation of bacterial-type flagellum-dependent cell motility"/>
    <property type="evidence" value="ECO:0007669"/>
    <property type="project" value="TreeGrafter"/>
</dbReference>
<dbReference type="GO" id="GO:0005886">
    <property type="term" value="C:plasma membrane"/>
    <property type="evidence" value="ECO:0007669"/>
    <property type="project" value="TreeGrafter"/>
</dbReference>
<dbReference type="FunFam" id="3.30.70.270:FF:000001">
    <property type="entry name" value="Diguanylate cyclase domain protein"/>
    <property type="match status" value="1"/>
</dbReference>
<reference evidence="4 5" key="1">
    <citation type="submission" date="2019-07" db="EMBL/GenBank/DDBJ databases">
        <title>Lentzea xizangensis sp. nov., isolated from Qinghai-Tibetan Plateau Soils.</title>
        <authorList>
            <person name="Huang J."/>
        </authorList>
    </citation>
    <scope>NUCLEOTIDE SEQUENCE [LARGE SCALE GENOMIC DNA]</scope>
    <source>
        <strain evidence="4 5">FXJ1.1311</strain>
    </source>
</reference>
<feature type="transmembrane region" description="Helical" evidence="2">
    <location>
        <begin position="172"/>
        <end position="194"/>
    </location>
</feature>
<proteinExistence type="predicted"/>
<feature type="domain" description="GGDEF" evidence="3">
    <location>
        <begin position="310"/>
        <end position="462"/>
    </location>
</feature>
<dbReference type="Gene3D" id="3.30.70.270">
    <property type="match status" value="1"/>
</dbReference>
<name>A0A563EU95_9PSEU</name>
<dbReference type="PANTHER" id="PTHR45138:SF9">
    <property type="entry name" value="DIGUANYLATE CYCLASE DGCM-RELATED"/>
    <property type="match status" value="1"/>
</dbReference>
<evidence type="ECO:0000259" key="3">
    <source>
        <dbReference type="PROSITE" id="PS50887"/>
    </source>
</evidence>
<evidence type="ECO:0000256" key="1">
    <source>
        <dbReference type="SAM" id="Coils"/>
    </source>
</evidence>
<dbReference type="GO" id="GO:0052621">
    <property type="term" value="F:diguanylate cyclase activity"/>
    <property type="evidence" value="ECO:0007669"/>
    <property type="project" value="TreeGrafter"/>
</dbReference>
<dbReference type="InterPro" id="IPR029787">
    <property type="entry name" value="Nucleotide_cyclase"/>
</dbReference>
<keyword evidence="2" id="KW-1133">Transmembrane helix</keyword>
<keyword evidence="2" id="KW-0812">Transmembrane</keyword>
<dbReference type="CDD" id="cd01949">
    <property type="entry name" value="GGDEF"/>
    <property type="match status" value="1"/>
</dbReference>
<gene>
    <name evidence="4" type="ORF">FKR81_16130</name>
</gene>
<keyword evidence="5" id="KW-1185">Reference proteome</keyword>
<keyword evidence="1" id="KW-0175">Coiled coil</keyword>